<evidence type="ECO:0000256" key="1">
    <source>
        <dbReference type="ARBA" id="ARBA00006484"/>
    </source>
</evidence>
<gene>
    <name evidence="4" type="ORF">V473_09110</name>
</gene>
<accession>A0A0J7Y4C7</accession>
<dbReference type="Pfam" id="PF13561">
    <property type="entry name" value="adh_short_C2"/>
    <property type="match status" value="1"/>
</dbReference>
<dbReference type="EMBL" id="JACT01000001">
    <property type="protein sequence ID" value="KMS58273.1"/>
    <property type="molecule type" value="Genomic_DNA"/>
</dbReference>
<evidence type="ECO:0000313" key="5">
    <source>
        <dbReference type="Proteomes" id="UP000052232"/>
    </source>
</evidence>
<dbReference type="InterPro" id="IPR020904">
    <property type="entry name" value="Sc_DH/Rdtase_CS"/>
</dbReference>
<protein>
    <submittedName>
        <fullName evidence="4">3-alpha-hydroxysteroid dehydrogenase</fullName>
    </submittedName>
</protein>
<reference evidence="4 5" key="1">
    <citation type="journal article" date="2015" name="G3 (Bethesda)">
        <title>Insights into Ongoing Evolution of the Hexachlorocyclohexane Catabolic Pathway from Comparative Genomics of Ten Sphingomonadaceae Strains.</title>
        <authorList>
            <person name="Pearce S.L."/>
            <person name="Oakeshott J.G."/>
            <person name="Pandey G."/>
        </authorList>
    </citation>
    <scope>NUCLEOTIDE SEQUENCE [LARGE SCALE GENOMIC DNA]</scope>
    <source>
        <strain evidence="4 5">LL01</strain>
    </source>
</reference>
<proteinExistence type="inferred from homology"/>
<dbReference type="GO" id="GO:0016491">
    <property type="term" value="F:oxidoreductase activity"/>
    <property type="evidence" value="ECO:0007669"/>
    <property type="project" value="UniProtKB-KW"/>
</dbReference>
<dbReference type="PANTHER" id="PTHR24321">
    <property type="entry name" value="DEHYDROGENASES, SHORT CHAIN"/>
    <property type="match status" value="1"/>
</dbReference>
<dbReference type="PATRIC" id="fig|1420583.3.peg.1830"/>
<dbReference type="InterPro" id="IPR036291">
    <property type="entry name" value="NAD(P)-bd_dom_sf"/>
</dbReference>
<dbReference type="Proteomes" id="UP000052232">
    <property type="component" value="Unassembled WGS sequence"/>
</dbReference>
<dbReference type="PROSITE" id="PS00061">
    <property type="entry name" value="ADH_SHORT"/>
    <property type="match status" value="1"/>
</dbReference>
<dbReference type="PRINTS" id="PR00080">
    <property type="entry name" value="SDRFAMILY"/>
</dbReference>
<keyword evidence="2" id="KW-0560">Oxidoreductase</keyword>
<organism evidence="4 5">
    <name type="scientific">Sphingobium cupriresistens LL01</name>
    <dbReference type="NCBI Taxonomy" id="1420583"/>
    <lineage>
        <taxon>Bacteria</taxon>
        <taxon>Pseudomonadati</taxon>
        <taxon>Pseudomonadota</taxon>
        <taxon>Alphaproteobacteria</taxon>
        <taxon>Sphingomonadales</taxon>
        <taxon>Sphingomonadaceae</taxon>
        <taxon>Sphingobium</taxon>
    </lineage>
</organism>
<dbReference type="InterPro" id="IPR002347">
    <property type="entry name" value="SDR_fam"/>
</dbReference>
<dbReference type="PRINTS" id="PR00081">
    <property type="entry name" value="GDHRDH"/>
</dbReference>
<dbReference type="AlphaFoldDB" id="A0A0J7Y4C7"/>
<dbReference type="STRING" id="1420583.V473_09110"/>
<evidence type="ECO:0000256" key="3">
    <source>
        <dbReference type="ARBA" id="ARBA00051383"/>
    </source>
</evidence>
<sequence>MARLNGKVAIVTGSGTGQGEAEARLFADEGAKVIVADVNFGAAQKVAAEINAKHQDSALAVSLDVSKEADWKDAVKAAAESFGPITILVNNAGILAPATYDVLTHEHWTRTMDVNAWGQMVGMQTLIPIMKAAGGGSIVNVSSLAVVNACGRFTAYTASKGAVDALTRAAAIELAGFNIRVNSIAPGVILTSMVEEAFPTQNAMDAAASVQPLRRLGRPIDVAYLALYLASDESYFTTGAQHVIDGGLSVMGGVTPDLGDQ</sequence>
<dbReference type="Gene3D" id="3.40.50.720">
    <property type="entry name" value="NAD(P)-binding Rossmann-like Domain"/>
    <property type="match status" value="1"/>
</dbReference>
<dbReference type="FunFam" id="3.40.50.720:FF:000084">
    <property type="entry name" value="Short-chain dehydrogenase reductase"/>
    <property type="match status" value="1"/>
</dbReference>
<dbReference type="PANTHER" id="PTHR24321:SF8">
    <property type="entry name" value="ESTRADIOL 17-BETA-DEHYDROGENASE 8-RELATED"/>
    <property type="match status" value="1"/>
</dbReference>
<comment type="catalytic activity">
    <reaction evidence="3">
        <text>2,5-dichlorocyclohexa-2,5-dien-1,4-diol + NAD(+) = 2,5-dichlorohydroquinone + NADH + H(+)</text>
        <dbReference type="Rhea" id="RHEA:15741"/>
        <dbReference type="ChEBI" id="CHEBI:15378"/>
        <dbReference type="ChEBI" id="CHEBI:27545"/>
        <dbReference type="ChEBI" id="CHEBI:28975"/>
        <dbReference type="ChEBI" id="CHEBI:57540"/>
        <dbReference type="ChEBI" id="CHEBI:57945"/>
    </reaction>
</comment>
<comment type="caution">
    <text evidence="4">The sequence shown here is derived from an EMBL/GenBank/DDBJ whole genome shotgun (WGS) entry which is preliminary data.</text>
</comment>
<dbReference type="NCBIfam" id="NF005559">
    <property type="entry name" value="PRK07231.1"/>
    <property type="match status" value="1"/>
</dbReference>
<comment type="similarity">
    <text evidence="1">Belongs to the short-chain dehydrogenases/reductases (SDR) family.</text>
</comment>
<evidence type="ECO:0000313" key="4">
    <source>
        <dbReference type="EMBL" id="KMS58273.1"/>
    </source>
</evidence>
<evidence type="ECO:0000256" key="2">
    <source>
        <dbReference type="ARBA" id="ARBA00023002"/>
    </source>
</evidence>
<name>A0A0J7Y4C7_9SPHN</name>
<keyword evidence="5" id="KW-1185">Reference proteome</keyword>
<dbReference type="SUPFAM" id="SSF51735">
    <property type="entry name" value="NAD(P)-binding Rossmann-fold domains"/>
    <property type="match status" value="1"/>
</dbReference>